<name>A0A495P047_9FLAO</name>
<gene>
    <name evidence="1" type="ORF">BC962_3059</name>
</gene>
<dbReference type="RefSeq" id="WP_121346846.1">
    <property type="nucleotide sequence ID" value="NZ_RBLG01000006.1"/>
</dbReference>
<accession>A0A495P047</accession>
<dbReference type="AlphaFoldDB" id="A0A495P047"/>
<proteinExistence type="predicted"/>
<evidence type="ECO:0000313" key="2">
    <source>
        <dbReference type="Proteomes" id="UP000276282"/>
    </source>
</evidence>
<dbReference type="Proteomes" id="UP000276282">
    <property type="component" value="Unassembled WGS sequence"/>
</dbReference>
<sequence>MTKIRFILLALACITLTNCNTTEHEFPLDKRFWDTNDYDTAVLELRYGYKEDEKLPTFADPEKRLVVEKLTDEQNFNIVLNDNELGIEHRNDVATEFFKHWQSMTRIYVAKDRKDQYLYDKELLAVWHFGLELQLKYFKLGNDQIRNMADDPNSVIVQSNIDSNVKTMINNYLIYLDLINEEDAFTEEGENDLASGIDQYFTQMIELYPDADYNSMKRKAELMINKSHSDNIKSSLNKLIQLIESKTIEQ</sequence>
<dbReference type="EMBL" id="RBLG01000006">
    <property type="protein sequence ID" value="RKS42772.1"/>
    <property type="molecule type" value="Genomic_DNA"/>
</dbReference>
<comment type="caution">
    <text evidence="1">The sequence shown here is derived from an EMBL/GenBank/DDBJ whole genome shotgun (WGS) entry which is preliminary data.</text>
</comment>
<reference evidence="1 2" key="1">
    <citation type="submission" date="2018-10" db="EMBL/GenBank/DDBJ databases">
        <title>Genomic Encyclopedia of Archaeal and Bacterial Type Strains, Phase II (KMG-II): from individual species to whole genera.</title>
        <authorList>
            <person name="Goeker M."/>
        </authorList>
    </citation>
    <scope>NUCLEOTIDE SEQUENCE [LARGE SCALE GENOMIC DNA]</scope>
    <source>
        <strain evidence="1 2">DSM 19839</strain>
    </source>
</reference>
<evidence type="ECO:0000313" key="1">
    <source>
        <dbReference type="EMBL" id="RKS42772.1"/>
    </source>
</evidence>
<keyword evidence="2" id="KW-1185">Reference proteome</keyword>
<organism evidence="1 2">
    <name type="scientific">Gillisia mitskevichiae</name>
    <dbReference type="NCBI Taxonomy" id="270921"/>
    <lineage>
        <taxon>Bacteria</taxon>
        <taxon>Pseudomonadati</taxon>
        <taxon>Bacteroidota</taxon>
        <taxon>Flavobacteriia</taxon>
        <taxon>Flavobacteriales</taxon>
        <taxon>Flavobacteriaceae</taxon>
        <taxon>Gillisia</taxon>
    </lineage>
</organism>
<protein>
    <submittedName>
        <fullName evidence="1">Uncharacterized protein</fullName>
    </submittedName>
</protein>
<dbReference type="OrthoDB" id="1342918at2"/>